<keyword evidence="11" id="KW-0460">Magnesium</keyword>
<evidence type="ECO:0000256" key="8">
    <source>
        <dbReference type="ARBA" id="ARBA00022741"/>
    </source>
</evidence>
<name>B0E951_ENTDS</name>
<evidence type="ECO:0000256" key="6">
    <source>
        <dbReference type="ARBA" id="ARBA00022692"/>
    </source>
</evidence>
<keyword evidence="12" id="KW-0653">Protein transport</keyword>
<sequence length="298" mass="35114">MSIKGLKQTTLLLIGETGVGKSSLGNFILKDNVFNVSSKPKSETKNTIGYYGEDDKSDVFVIDTPSLNDSDGFDNEGIQNIIECVKNTRLQGIVLTMDFRINRFSTNLRDIVKIISDVFQFKDFWKHICIVWTKCYNYTPKNKLEKDKILKNEIKEEMIKFIKQTNKINENIDIEKTNKDFIPMYFVDSQPDEDYYDNTRSEEEIEKLIKWARGLKPFDKEEINKLINEFKEIIYEEKEECEIIEETKYNITYKITTYRRGNKVKYNGEVEEGEWQEFSSRIITENKYNKEPSDCVVM</sequence>
<keyword evidence="19" id="KW-1185">Reference proteome</keyword>
<dbReference type="eggNOG" id="ENOG502R7PE">
    <property type="taxonomic scope" value="Eukaryota"/>
</dbReference>
<evidence type="ECO:0000256" key="5">
    <source>
        <dbReference type="ARBA" id="ARBA00022640"/>
    </source>
</evidence>
<keyword evidence="9" id="KW-0378">Hydrolase</keyword>
<dbReference type="RefSeq" id="XP_001734880.1">
    <property type="nucleotide sequence ID" value="XM_001734828.1"/>
</dbReference>
<evidence type="ECO:0000256" key="3">
    <source>
        <dbReference type="ARBA" id="ARBA00022448"/>
    </source>
</evidence>
<dbReference type="PANTHER" id="PTHR10903">
    <property type="entry name" value="GTPASE, IMAP FAMILY MEMBER-RELATED"/>
    <property type="match status" value="1"/>
</dbReference>
<evidence type="ECO:0000256" key="13">
    <source>
        <dbReference type="ARBA" id="ARBA00022989"/>
    </source>
</evidence>
<dbReference type="Pfam" id="PF04548">
    <property type="entry name" value="AIG1"/>
    <property type="match status" value="1"/>
</dbReference>
<proteinExistence type="predicted"/>
<dbReference type="GO" id="GO:0016020">
    <property type="term" value="C:membrane"/>
    <property type="evidence" value="ECO:0007669"/>
    <property type="project" value="UniProtKB-SubCell"/>
</dbReference>
<dbReference type="Gene3D" id="3.40.50.300">
    <property type="entry name" value="P-loop containing nucleotide triphosphate hydrolases"/>
    <property type="match status" value="1"/>
</dbReference>
<keyword evidence="5" id="KW-0934">Plastid</keyword>
<evidence type="ECO:0000256" key="7">
    <source>
        <dbReference type="ARBA" id="ARBA00022723"/>
    </source>
</evidence>
<dbReference type="GO" id="GO:0005525">
    <property type="term" value="F:GTP binding"/>
    <property type="evidence" value="ECO:0007669"/>
    <property type="project" value="UniProtKB-KW"/>
</dbReference>
<dbReference type="EMBL" id="DS548290">
    <property type="protein sequence ID" value="EDR28942.1"/>
    <property type="molecule type" value="Genomic_DNA"/>
</dbReference>
<evidence type="ECO:0000256" key="1">
    <source>
        <dbReference type="ARBA" id="ARBA00001946"/>
    </source>
</evidence>
<keyword evidence="7" id="KW-0479">Metal-binding</keyword>
<dbReference type="InterPro" id="IPR025662">
    <property type="entry name" value="Sigma_54_int_dom_ATP-bd_1"/>
</dbReference>
<evidence type="ECO:0000256" key="4">
    <source>
        <dbReference type="ARBA" id="ARBA00022528"/>
    </source>
</evidence>
<organism evidence="19">
    <name type="scientific">Entamoeba dispar (strain ATCC PRA-260 / SAW760)</name>
    <dbReference type="NCBI Taxonomy" id="370354"/>
    <lineage>
        <taxon>Eukaryota</taxon>
        <taxon>Amoebozoa</taxon>
        <taxon>Evosea</taxon>
        <taxon>Archamoebae</taxon>
        <taxon>Mastigamoebida</taxon>
        <taxon>Entamoebidae</taxon>
        <taxon>Entamoeba</taxon>
    </lineage>
</organism>
<evidence type="ECO:0000256" key="2">
    <source>
        <dbReference type="ARBA" id="ARBA00004167"/>
    </source>
</evidence>
<dbReference type="GO" id="GO:0015031">
    <property type="term" value="P:protein transport"/>
    <property type="evidence" value="ECO:0007669"/>
    <property type="project" value="UniProtKB-KW"/>
</dbReference>
<keyword evidence="13" id="KW-1133">Transmembrane helix</keyword>
<dbReference type="Proteomes" id="UP000008076">
    <property type="component" value="Unassembled WGS sequence"/>
</dbReference>
<dbReference type="PROSITE" id="PS51720">
    <property type="entry name" value="G_AIG1"/>
    <property type="match status" value="1"/>
</dbReference>
<evidence type="ECO:0000256" key="12">
    <source>
        <dbReference type="ARBA" id="ARBA00022927"/>
    </source>
</evidence>
<evidence type="ECO:0000256" key="14">
    <source>
        <dbReference type="ARBA" id="ARBA00023134"/>
    </source>
</evidence>
<dbReference type="PANTHER" id="PTHR10903:SF135">
    <property type="entry name" value="TRANSLOCASE OF CHLOROPLAST 120, CHLOROPLASTIC-RELATED"/>
    <property type="match status" value="1"/>
</dbReference>
<dbReference type="InterPro" id="IPR006703">
    <property type="entry name" value="G_AIG1"/>
</dbReference>
<dbReference type="GeneID" id="5879812"/>
<accession>B0E951</accession>
<dbReference type="AlphaFoldDB" id="B0E951"/>
<dbReference type="VEuPathDB" id="AmoebaDB:EDI_035990"/>
<evidence type="ECO:0000256" key="16">
    <source>
        <dbReference type="ARBA" id="ARBA00024013"/>
    </source>
</evidence>
<dbReference type="KEGG" id="edi:EDI_035990"/>
<dbReference type="SUPFAM" id="SSF52540">
    <property type="entry name" value="P-loop containing nucleoside triphosphate hydrolases"/>
    <property type="match status" value="1"/>
</dbReference>
<keyword evidence="6" id="KW-0812">Transmembrane</keyword>
<comment type="subcellular location">
    <subcellularLocation>
        <location evidence="2">Membrane</location>
        <topology evidence="2">Single-pass membrane protein</topology>
    </subcellularLocation>
    <subcellularLocation>
        <location evidence="16">Plastid</location>
        <location evidence="16">Chloroplast outer membrane</location>
    </subcellularLocation>
</comment>
<keyword evidence="3" id="KW-0813">Transport</keyword>
<dbReference type="FunFam" id="3.40.50.300:FF:001252">
    <property type="entry name" value="AIG1 family protein"/>
    <property type="match status" value="1"/>
</dbReference>
<reference evidence="19" key="1">
    <citation type="submission" date="2007-12" db="EMBL/GenBank/DDBJ databases">
        <title>Annotation of Entamoeba dispar SAW760.</title>
        <authorList>
            <person name="Lorenzi H."/>
            <person name="Inman J."/>
            <person name="Schobel S."/>
            <person name="Amedeo P."/>
            <person name="Caler E."/>
        </authorList>
    </citation>
    <scope>NUCLEOTIDE SEQUENCE [LARGE SCALE GENOMIC DNA]</scope>
    <source>
        <strain evidence="19">ATCC PRA-260 / SAW760</strain>
    </source>
</reference>
<evidence type="ECO:0000256" key="9">
    <source>
        <dbReference type="ARBA" id="ARBA00022801"/>
    </source>
</evidence>
<keyword evidence="4" id="KW-0150">Chloroplast</keyword>
<dbReference type="InterPro" id="IPR045058">
    <property type="entry name" value="GIMA/IAN/Toc"/>
</dbReference>
<evidence type="ECO:0000256" key="10">
    <source>
        <dbReference type="ARBA" id="ARBA00022805"/>
    </source>
</evidence>
<evidence type="ECO:0000256" key="11">
    <source>
        <dbReference type="ARBA" id="ARBA00022842"/>
    </source>
</evidence>
<gene>
    <name evidence="18" type="ORF">EDI_035990</name>
</gene>
<keyword evidence="8" id="KW-0547">Nucleotide-binding</keyword>
<feature type="domain" description="AIG1-type G" evidence="17">
    <location>
        <begin position="6"/>
        <end position="239"/>
    </location>
</feature>
<keyword evidence="14" id="KW-0342">GTP-binding</keyword>
<keyword evidence="10" id="KW-1002">Plastid outer membrane</keyword>
<dbReference type="GO" id="GO:0016787">
    <property type="term" value="F:hydrolase activity"/>
    <property type="evidence" value="ECO:0007669"/>
    <property type="project" value="UniProtKB-KW"/>
</dbReference>
<evidence type="ECO:0000256" key="15">
    <source>
        <dbReference type="ARBA" id="ARBA00023136"/>
    </source>
</evidence>
<dbReference type="InterPro" id="IPR027417">
    <property type="entry name" value="P-loop_NTPase"/>
</dbReference>
<comment type="cofactor">
    <cofactor evidence="1">
        <name>Mg(2+)</name>
        <dbReference type="ChEBI" id="CHEBI:18420"/>
    </cofactor>
</comment>
<dbReference type="PROSITE" id="PS00675">
    <property type="entry name" value="SIGMA54_INTERACT_1"/>
    <property type="match status" value="1"/>
</dbReference>
<dbReference type="OrthoDB" id="425923at2759"/>
<evidence type="ECO:0000259" key="17">
    <source>
        <dbReference type="PROSITE" id="PS51720"/>
    </source>
</evidence>
<protein>
    <recommendedName>
        <fullName evidence="17">AIG1-type G domain-containing protein</fullName>
    </recommendedName>
</protein>
<evidence type="ECO:0000313" key="19">
    <source>
        <dbReference type="Proteomes" id="UP000008076"/>
    </source>
</evidence>
<dbReference type="GO" id="GO:0046872">
    <property type="term" value="F:metal ion binding"/>
    <property type="evidence" value="ECO:0007669"/>
    <property type="project" value="UniProtKB-KW"/>
</dbReference>
<dbReference type="OMA" id="EQNGREC"/>
<keyword evidence="15" id="KW-0472">Membrane</keyword>
<evidence type="ECO:0000313" key="18">
    <source>
        <dbReference type="EMBL" id="EDR28942.1"/>
    </source>
</evidence>